<dbReference type="EMBL" id="AVOT02014176">
    <property type="protein sequence ID" value="MBW0497420.1"/>
    <property type="molecule type" value="Genomic_DNA"/>
</dbReference>
<sequence length="149" mass="16416">MGPEKKEELPSSWTPMSCKGQVQKIQAWLKNQSILSEDQKKKLAQGKDNSPVEAPQASKSAKQRQENPKEQSEGQANGKGKGKIKVEQALSTELQNSQKGEDSHGQCVQYGKNSEGIQKQGGGKIEPIFSKEVDLVKLLTILKLVIKKF</sequence>
<gene>
    <name evidence="2" type="ORF">O181_037135</name>
</gene>
<evidence type="ECO:0000313" key="3">
    <source>
        <dbReference type="Proteomes" id="UP000765509"/>
    </source>
</evidence>
<accession>A0A9Q3DAA5</accession>
<organism evidence="2 3">
    <name type="scientific">Austropuccinia psidii MF-1</name>
    <dbReference type="NCBI Taxonomy" id="1389203"/>
    <lineage>
        <taxon>Eukaryota</taxon>
        <taxon>Fungi</taxon>
        <taxon>Dikarya</taxon>
        <taxon>Basidiomycota</taxon>
        <taxon>Pucciniomycotina</taxon>
        <taxon>Pucciniomycetes</taxon>
        <taxon>Pucciniales</taxon>
        <taxon>Sphaerophragmiaceae</taxon>
        <taxon>Austropuccinia</taxon>
    </lineage>
</organism>
<name>A0A9Q3DAA5_9BASI</name>
<protein>
    <submittedName>
        <fullName evidence="2">Uncharacterized protein</fullName>
    </submittedName>
</protein>
<dbReference type="Proteomes" id="UP000765509">
    <property type="component" value="Unassembled WGS sequence"/>
</dbReference>
<evidence type="ECO:0000256" key="1">
    <source>
        <dbReference type="SAM" id="MobiDB-lite"/>
    </source>
</evidence>
<feature type="compositionally biased region" description="Polar residues" evidence="1">
    <location>
        <begin position="89"/>
        <end position="98"/>
    </location>
</feature>
<dbReference type="AlphaFoldDB" id="A0A9Q3DAA5"/>
<comment type="caution">
    <text evidence="2">The sequence shown here is derived from an EMBL/GenBank/DDBJ whole genome shotgun (WGS) entry which is preliminary data.</text>
</comment>
<feature type="region of interest" description="Disordered" evidence="1">
    <location>
        <begin position="38"/>
        <end position="122"/>
    </location>
</feature>
<reference evidence="2" key="1">
    <citation type="submission" date="2021-03" db="EMBL/GenBank/DDBJ databases">
        <title>Draft genome sequence of rust myrtle Austropuccinia psidii MF-1, a brazilian biotype.</title>
        <authorList>
            <person name="Quecine M.C."/>
            <person name="Pachon D.M.R."/>
            <person name="Bonatelli M.L."/>
            <person name="Correr F.H."/>
            <person name="Franceschini L.M."/>
            <person name="Leite T.F."/>
            <person name="Margarido G.R.A."/>
            <person name="Almeida C.A."/>
            <person name="Ferrarezi J.A."/>
            <person name="Labate C.A."/>
        </authorList>
    </citation>
    <scope>NUCLEOTIDE SEQUENCE</scope>
    <source>
        <strain evidence="2">MF-1</strain>
    </source>
</reference>
<feature type="compositionally biased region" description="Basic and acidic residues" evidence="1">
    <location>
        <begin position="63"/>
        <end position="72"/>
    </location>
</feature>
<proteinExistence type="predicted"/>
<keyword evidence="3" id="KW-1185">Reference proteome</keyword>
<evidence type="ECO:0000313" key="2">
    <source>
        <dbReference type="EMBL" id="MBW0497420.1"/>
    </source>
</evidence>